<proteinExistence type="inferred from homology"/>
<reference evidence="9 10" key="1">
    <citation type="submission" date="2017-10" db="EMBL/GenBank/DDBJ databases">
        <title>Paenichitinophaga pekingensis gen. nov., sp. nov., isolated from activated sludge.</title>
        <authorList>
            <person name="Jin D."/>
            <person name="Kong X."/>
            <person name="Deng Y."/>
            <person name="Bai Z."/>
        </authorList>
    </citation>
    <scope>NUCLEOTIDE SEQUENCE [LARGE SCALE GENOMIC DNA]</scope>
    <source>
        <strain evidence="9 10">13</strain>
    </source>
</reference>
<organism evidence="9 10">
    <name type="scientific">Chitinophaga caeni</name>
    <dbReference type="NCBI Taxonomy" id="2029983"/>
    <lineage>
        <taxon>Bacteria</taxon>
        <taxon>Pseudomonadati</taxon>
        <taxon>Bacteroidota</taxon>
        <taxon>Chitinophagia</taxon>
        <taxon>Chitinophagales</taxon>
        <taxon>Chitinophagaceae</taxon>
        <taxon>Chitinophaga</taxon>
    </lineage>
</organism>
<comment type="similarity">
    <text evidence="7">Belongs to the GntP permease family.</text>
</comment>
<protein>
    <submittedName>
        <fullName evidence="9">Gluconate transporter</fullName>
    </submittedName>
</protein>
<evidence type="ECO:0000313" key="9">
    <source>
        <dbReference type="EMBL" id="ATL47228.1"/>
    </source>
</evidence>
<evidence type="ECO:0000256" key="3">
    <source>
        <dbReference type="ARBA" id="ARBA00022475"/>
    </source>
</evidence>
<dbReference type="GO" id="GO:0005886">
    <property type="term" value="C:plasma membrane"/>
    <property type="evidence" value="ECO:0007669"/>
    <property type="project" value="UniProtKB-SubCell"/>
</dbReference>
<evidence type="ECO:0000256" key="2">
    <source>
        <dbReference type="ARBA" id="ARBA00022448"/>
    </source>
</evidence>
<evidence type="ECO:0000256" key="4">
    <source>
        <dbReference type="ARBA" id="ARBA00022692"/>
    </source>
</evidence>
<dbReference type="PANTHER" id="PTHR30354:SF22">
    <property type="entry name" value="HIGH-AFFINITY GLUCONATE TRANSPORTER"/>
    <property type="match status" value="1"/>
</dbReference>
<feature type="transmembrane region" description="Helical" evidence="8">
    <location>
        <begin position="422"/>
        <end position="439"/>
    </location>
</feature>
<name>A0A291QTD1_9BACT</name>
<feature type="transmembrane region" description="Helical" evidence="8">
    <location>
        <begin position="263"/>
        <end position="280"/>
    </location>
</feature>
<dbReference type="PANTHER" id="PTHR30354">
    <property type="entry name" value="GNT FAMILY GLUCONATE TRANSPORTER"/>
    <property type="match status" value="1"/>
</dbReference>
<dbReference type="GO" id="GO:0015128">
    <property type="term" value="F:gluconate transmembrane transporter activity"/>
    <property type="evidence" value="ECO:0007669"/>
    <property type="project" value="InterPro"/>
</dbReference>
<dbReference type="RefSeq" id="WP_098193610.1">
    <property type="nucleotide sequence ID" value="NZ_CP023777.1"/>
</dbReference>
<feature type="transmembrane region" description="Helical" evidence="8">
    <location>
        <begin position="97"/>
        <end position="130"/>
    </location>
</feature>
<evidence type="ECO:0000256" key="7">
    <source>
        <dbReference type="ARBA" id="ARBA00049663"/>
    </source>
</evidence>
<keyword evidence="2" id="KW-0813">Transport</keyword>
<dbReference type="OrthoDB" id="9787129at2"/>
<feature type="transmembrane region" description="Helical" evidence="8">
    <location>
        <begin position="59"/>
        <end position="77"/>
    </location>
</feature>
<feature type="transmembrane region" description="Helical" evidence="8">
    <location>
        <begin position="338"/>
        <end position="367"/>
    </location>
</feature>
<dbReference type="AlphaFoldDB" id="A0A291QTD1"/>
<dbReference type="PIRSF" id="PIRSF002746">
    <property type="entry name" value="Gluconate_transporter"/>
    <property type="match status" value="1"/>
</dbReference>
<evidence type="ECO:0000256" key="6">
    <source>
        <dbReference type="ARBA" id="ARBA00023136"/>
    </source>
</evidence>
<dbReference type="InterPro" id="IPR003474">
    <property type="entry name" value="Glcn_transporter"/>
</dbReference>
<feature type="transmembrane region" description="Helical" evidence="8">
    <location>
        <begin position="223"/>
        <end position="243"/>
    </location>
</feature>
<dbReference type="NCBIfam" id="TIGR00791">
    <property type="entry name" value="gntP"/>
    <property type="match status" value="1"/>
</dbReference>
<feature type="transmembrane region" description="Helical" evidence="8">
    <location>
        <begin position="379"/>
        <end position="402"/>
    </location>
</feature>
<comment type="subcellular location">
    <subcellularLocation>
        <location evidence="1">Cell membrane</location>
        <topology evidence="1">Multi-pass membrane protein</topology>
    </subcellularLocation>
</comment>
<gene>
    <name evidence="9" type="ORF">COR50_08565</name>
</gene>
<feature type="transmembrane region" description="Helical" evidence="8">
    <location>
        <begin position="7"/>
        <end position="23"/>
    </location>
</feature>
<keyword evidence="10" id="KW-1185">Reference proteome</keyword>
<keyword evidence="6 8" id="KW-0472">Membrane</keyword>
<dbReference type="Pfam" id="PF02447">
    <property type="entry name" value="GntP_permease"/>
    <property type="match status" value="1"/>
</dbReference>
<accession>A0A291QTD1</accession>
<sequence length="440" mass="46598">MPLIIPVLGAILLLILMIIWFKFDTFLSFIIVSILLGFACGLDTAAISQSLQTGIGNTLGSLVMILGFGAMLGKLVADSGAAQQITQSMIKLFGINNIQWAMAFAGLLVGIPMFYTAGFVVVVPLIFAAGITTRLPLLYIGIPMIAALSTAHGFLPPHPSPTAIAAQLNADIGKTLVYGLLIAIPTITLAGPMFGKTLKKIQVNPSGNLLNIQLRPAIELPPLGISLATGLMPLILLAVTTLIKPYLPAGSIWATVNEFIGEPNLAMLISLLVAIYFLGIRRGQSTSQVMKVLEESIKSIAPVLLIIAGSGVFMQVMKDGGVNQYLATLLVDLPIPPLVLGWMIAAIIRVCIGSATVAGLTTVGILGPLIVNSGASPELMVLSIGAGSLMFSHVNDGGFWLFKEYFNLSIKQTFKTWTVMETTVSIVGLICVLIMNIFIK</sequence>
<keyword evidence="5 8" id="KW-1133">Transmembrane helix</keyword>
<dbReference type="EMBL" id="CP023777">
    <property type="protein sequence ID" value="ATL47228.1"/>
    <property type="molecule type" value="Genomic_DNA"/>
</dbReference>
<dbReference type="Proteomes" id="UP000220133">
    <property type="component" value="Chromosome"/>
</dbReference>
<keyword evidence="4 8" id="KW-0812">Transmembrane</keyword>
<evidence type="ECO:0000256" key="8">
    <source>
        <dbReference type="SAM" id="Phobius"/>
    </source>
</evidence>
<evidence type="ECO:0000313" key="10">
    <source>
        <dbReference type="Proteomes" id="UP000220133"/>
    </source>
</evidence>
<evidence type="ECO:0000256" key="1">
    <source>
        <dbReference type="ARBA" id="ARBA00004651"/>
    </source>
</evidence>
<dbReference type="KEGG" id="cbae:COR50_08565"/>
<feature type="transmembrane region" description="Helical" evidence="8">
    <location>
        <begin position="300"/>
        <end position="318"/>
    </location>
</feature>
<feature type="transmembrane region" description="Helical" evidence="8">
    <location>
        <begin position="29"/>
        <end position="47"/>
    </location>
</feature>
<keyword evidence="3" id="KW-1003">Cell membrane</keyword>
<evidence type="ECO:0000256" key="5">
    <source>
        <dbReference type="ARBA" id="ARBA00022989"/>
    </source>
</evidence>
<feature type="transmembrane region" description="Helical" evidence="8">
    <location>
        <begin position="137"/>
        <end position="155"/>
    </location>
</feature>
<feature type="transmembrane region" description="Helical" evidence="8">
    <location>
        <begin position="175"/>
        <end position="194"/>
    </location>
</feature>